<reference evidence="3 4" key="1">
    <citation type="submission" date="2013-12" db="EMBL/GenBank/DDBJ databases">
        <authorList>
            <consortium name="DOE Joint Genome Institute"/>
            <person name="Kappler U."/>
            <person name="Huntemann M."/>
            <person name="Han J."/>
            <person name="Chen A."/>
            <person name="Kyrpides N."/>
            <person name="Mavromatis K."/>
            <person name="Markowitz V."/>
            <person name="Palaniappan K."/>
            <person name="Ivanova N."/>
            <person name="Schaumberg A."/>
            <person name="Pati A."/>
            <person name="Liolios K."/>
            <person name="Nordberg H.P."/>
            <person name="Cantor M.N."/>
            <person name="Hua S.X."/>
            <person name="Woyke T."/>
        </authorList>
    </citation>
    <scope>NUCLEOTIDE SEQUENCE [LARGE SCALE GENOMIC DNA]</scope>
    <source>
        <strain evidence="4">AL2</strain>
    </source>
</reference>
<accession>W0DZW2</accession>
<protein>
    <submittedName>
        <fullName evidence="3">Uncharacterized protein</fullName>
    </submittedName>
</protein>
<name>W0DZW2_9GAMM</name>
<evidence type="ECO:0000313" key="3">
    <source>
        <dbReference type="EMBL" id="AHF02391.1"/>
    </source>
</evidence>
<organism evidence="3 4">
    <name type="scientific">Thiomicrospira aerophila AL3</name>
    <dbReference type="NCBI Taxonomy" id="717772"/>
    <lineage>
        <taxon>Bacteria</taxon>
        <taxon>Pseudomonadati</taxon>
        <taxon>Pseudomonadota</taxon>
        <taxon>Gammaproteobacteria</taxon>
        <taxon>Thiotrichales</taxon>
        <taxon>Piscirickettsiaceae</taxon>
        <taxon>Thiomicrospira</taxon>
    </lineage>
</organism>
<dbReference type="HOGENOM" id="CLU_1325852_0_0_6"/>
<dbReference type="KEGG" id="tao:THIAE_09630"/>
<evidence type="ECO:0000256" key="1">
    <source>
        <dbReference type="SAM" id="MobiDB-lite"/>
    </source>
</evidence>
<proteinExistence type="predicted"/>
<dbReference type="AlphaFoldDB" id="W0DZW2"/>
<gene>
    <name evidence="3" type="ORF">THIAE_09630</name>
</gene>
<keyword evidence="2" id="KW-0472">Membrane</keyword>
<dbReference type="Proteomes" id="UP000005380">
    <property type="component" value="Chromosome"/>
</dbReference>
<dbReference type="EMBL" id="CP007030">
    <property type="protein sequence ID" value="AHF02391.1"/>
    <property type="molecule type" value="Genomic_DNA"/>
</dbReference>
<keyword evidence="2" id="KW-1133">Transmembrane helix</keyword>
<feature type="transmembrane region" description="Helical" evidence="2">
    <location>
        <begin position="13"/>
        <end position="34"/>
    </location>
</feature>
<evidence type="ECO:0000256" key="2">
    <source>
        <dbReference type="SAM" id="Phobius"/>
    </source>
</evidence>
<feature type="region of interest" description="Disordered" evidence="1">
    <location>
        <begin position="186"/>
        <end position="207"/>
    </location>
</feature>
<dbReference type="InParanoid" id="W0DZW2"/>
<sequence length="207" mass="23626">MNNDKIDSIFFKILKYISIILAVFLGVLFATLVLTKFNIDPVSWLLNTVKGVFYKQNSPLTIEEQEALSLLIKNGRILPSDGIITQVTSFYSTIITFLLGLIALISGMAFVYIKAQSYEKMEIMTEKKVEEYFKTAELTDKLDILVKSKTEDIRQNLKLDLDDFSDWKDNIENRLNTVEERNNGKSIFSKSPTISIPDGYDEDGENK</sequence>
<dbReference type="STRING" id="717772.THIAE_09630"/>
<feature type="transmembrane region" description="Helical" evidence="2">
    <location>
        <begin position="90"/>
        <end position="113"/>
    </location>
</feature>
<dbReference type="RefSeq" id="WP_006460231.1">
    <property type="nucleotide sequence ID" value="NZ_CP007030.1"/>
</dbReference>
<keyword evidence="2" id="KW-0812">Transmembrane</keyword>
<keyword evidence="4" id="KW-1185">Reference proteome</keyword>
<evidence type="ECO:0000313" key="4">
    <source>
        <dbReference type="Proteomes" id="UP000005380"/>
    </source>
</evidence>